<dbReference type="GO" id="GO:0042773">
    <property type="term" value="P:ATP synthesis coupled electron transport"/>
    <property type="evidence" value="ECO:0007669"/>
    <property type="project" value="TreeGrafter"/>
</dbReference>
<dbReference type="AlphaFoldDB" id="A0A1I0QF64"/>
<keyword evidence="5" id="KW-0679">Respiratory chain</keyword>
<evidence type="ECO:0000256" key="12">
    <source>
        <dbReference type="SAM" id="Phobius"/>
    </source>
</evidence>
<dbReference type="GO" id="GO:0016491">
    <property type="term" value="F:oxidoreductase activity"/>
    <property type="evidence" value="ECO:0007669"/>
    <property type="project" value="UniProtKB-KW"/>
</dbReference>
<keyword evidence="8" id="KW-0249">Electron transport</keyword>
<dbReference type="Proteomes" id="UP000199650">
    <property type="component" value="Unassembled WGS sequence"/>
</dbReference>
<evidence type="ECO:0000256" key="2">
    <source>
        <dbReference type="ARBA" id="ARBA00007866"/>
    </source>
</evidence>
<keyword evidence="3" id="KW-0813">Transport</keyword>
<keyword evidence="4" id="KW-1003">Cell membrane</keyword>
<keyword evidence="7" id="KW-0732">Signal</keyword>
<reference evidence="15 16" key="1">
    <citation type="submission" date="2016-10" db="EMBL/GenBank/DDBJ databases">
        <authorList>
            <person name="de Groot N.N."/>
        </authorList>
    </citation>
    <scope>NUCLEOTIDE SEQUENCE [LARGE SCALE GENOMIC DNA]</scope>
    <source>
        <strain evidence="15 16">DSM 29439</strain>
    </source>
</reference>
<keyword evidence="16" id="KW-1185">Reference proteome</keyword>
<evidence type="ECO:0000256" key="1">
    <source>
        <dbReference type="ARBA" id="ARBA00004651"/>
    </source>
</evidence>
<evidence type="ECO:0000256" key="4">
    <source>
        <dbReference type="ARBA" id="ARBA00022475"/>
    </source>
</evidence>
<evidence type="ECO:0000313" key="16">
    <source>
        <dbReference type="Proteomes" id="UP000199650"/>
    </source>
</evidence>
<evidence type="ECO:0000259" key="14">
    <source>
        <dbReference type="PROSITE" id="PS50999"/>
    </source>
</evidence>
<keyword evidence="10" id="KW-0560">Oxidoreductase</keyword>
<evidence type="ECO:0000313" key="15">
    <source>
        <dbReference type="EMBL" id="SEW25546.1"/>
    </source>
</evidence>
<dbReference type="PANTHER" id="PTHR22888">
    <property type="entry name" value="CYTOCHROME C OXIDASE, SUBUNIT II"/>
    <property type="match status" value="1"/>
</dbReference>
<dbReference type="PROSITE" id="PS50857">
    <property type="entry name" value="COX2_CUA"/>
    <property type="match status" value="1"/>
</dbReference>
<evidence type="ECO:0000256" key="10">
    <source>
        <dbReference type="ARBA" id="ARBA00023002"/>
    </source>
</evidence>
<dbReference type="PROSITE" id="PS50999">
    <property type="entry name" value="COX2_TM"/>
    <property type="match status" value="1"/>
</dbReference>
<dbReference type="InterPro" id="IPR045187">
    <property type="entry name" value="CcO_II"/>
</dbReference>
<dbReference type="InterPro" id="IPR034227">
    <property type="entry name" value="CuRO_UO_II"/>
</dbReference>
<dbReference type="SUPFAM" id="SSF49503">
    <property type="entry name" value="Cupredoxins"/>
    <property type="match status" value="1"/>
</dbReference>
<dbReference type="PANTHER" id="PTHR22888:SF18">
    <property type="entry name" value="CYTOCHROME BO(3) UBIQUINOL OXIDASE SUBUNIT 2"/>
    <property type="match status" value="1"/>
</dbReference>
<name>A0A1I0QF64_9RHOB</name>
<organism evidence="15 16">
    <name type="scientific">Aliiroseovarius sediminilitoris</name>
    <dbReference type="NCBI Taxonomy" id="1173584"/>
    <lineage>
        <taxon>Bacteria</taxon>
        <taxon>Pseudomonadati</taxon>
        <taxon>Pseudomonadota</taxon>
        <taxon>Alphaproteobacteria</taxon>
        <taxon>Rhodobacterales</taxon>
        <taxon>Paracoccaceae</taxon>
        <taxon>Aliiroseovarius</taxon>
    </lineage>
</organism>
<evidence type="ECO:0000256" key="3">
    <source>
        <dbReference type="ARBA" id="ARBA00022448"/>
    </source>
</evidence>
<comment type="subcellular location">
    <subcellularLocation>
        <location evidence="1">Cell membrane</location>
        <topology evidence="1">Multi-pass membrane protein</topology>
    </subcellularLocation>
</comment>
<dbReference type="Gene3D" id="1.10.287.90">
    <property type="match status" value="1"/>
</dbReference>
<evidence type="ECO:0000256" key="5">
    <source>
        <dbReference type="ARBA" id="ARBA00022660"/>
    </source>
</evidence>
<dbReference type="InterPro" id="IPR002429">
    <property type="entry name" value="CcO_II-like_C"/>
</dbReference>
<feature type="transmembrane region" description="Helical" evidence="12">
    <location>
        <begin position="89"/>
        <end position="109"/>
    </location>
</feature>
<evidence type="ECO:0000256" key="11">
    <source>
        <dbReference type="ARBA" id="ARBA00023136"/>
    </source>
</evidence>
<dbReference type="Gene3D" id="2.60.40.420">
    <property type="entry name" value="Cupredoxins - blue copper proteins"/>
    <property type="match status" value="1"/>
</dbReference>
<feature type="transmembrane region" description="Helical" evidence="12">
    <location>
        <begin position="44"/>
        <end position="68"/>
    </location>
</feature>
<dbReference type="InterPro" id="IPR008972">
    <property type="entry name" value="Cupredoxin"/>
</dbReference>
<evidence type="ECO:0000259" key="13">
    <source>
        <dbReference type="PROSITE" id="PS50857"/>
    </source>
</evidence>
<dbReference type="CDD" id="cd04212">
    <property type="entry name" value="CuRO_UO_II"/>
    <property type="match status" value="1"/>
</dbReference>
<keyword evidence="6 12" id="KW-0812">Transmembrane</keyword>
<evidence type="ECO:0000256" key="8">
    <source>
        <dbReference type="ARBA" id="ARBA00022982"/>
    </source>
</evidence>
<keyword evidence="11 12" id="KW-0472">Membrane</keyword>
<dbReference type="InterPro" id="IPR036257">
    <property type="entry name" value="Cyt_c_oxidase_su2_TM_sf"/>
</dbReference>
<feature type="domain" description="Cytochrome oxidase subunit II copper A binding" evidence="13">
    <location>
        <begin position="125"/>
        <end position="237"/>
    </location>
</feature>
<dbReference type="EMBL" id="FOJB01000001">
    <property type="protein sequence ID" value="SEW25546.1"/>
    <property type="molecule type" value="Genomic_DNA"/>
</dbReference>
<dbReference type="GO" id="GO:0005507">
    <property type="term" value="F:copper ion binding"/>
    <property type="evidence" value="ECO:0007669"/>
    <property type="project" value="InterPro"/>
</dbReference>
<dbReference type="InterPro" id="IPR011759">
    <property type="entry name" value="Cyt_c_oxidase_su2_TM_dom"/>
</dbReference>
<proteinExistence type="inferred from homology"/>
<comment type="similarity">
    <text evidence="2">Belongs to the cytochrome c oxidase subunit 2 family.</text>
</comment>
<keyword evidence="9 12" id="KW-1133">Transmembrane helix</keyword>
<gene>
    <name evidence="15" type="ORF">SAMN05444851_2490</name>
</gene>
<evidence type="ECO:0000256" key="6">
    <source>
        <dbReference type="ARBA" id="ARBA00022692"/>
    </source>
</evidence>
<evidence type="ECO:0000256" key="9">
    <source>
        <dbReference type="ARBA" id="ARBA00022989"/>
    </source>
</evidence>
<accession>A0A1I0QF64</accession>
<evidence type="ECO:0000256" key="7">
    <source>
        <dbReference type="ARBA" id="ARBA00022729"/>
    </source>
</evidence>
<dbReference type="RefSeq" id="WP_245744733.1">
    <property type="nucleotide sequence ID" value="NZ_FOJB01000001.1"/>
</dbReference>
<dbReference type="GO" id="GO:0005886">
    <property type="term" value="C:plasma membrane"/>
    <property type="evidence" value="ECO:0007669"/>
    <property type="project" value="UniProtKB-SubCell"/>
</dbReference>
<protein>
    <submittedName>
        <fullName evidence="15">Cytochrome bo3 quinol oxidase subunit 2</fullName>
    </submittedName>
</protein>
<dbReference type="SUPFAM" id="SSF81464">
    <property type="entry name" value="Cytochrome c oxidase subunit II-like, transmembrane region"/>
    <property type="match status" value="1"/>
</dbReference>
<sequence length="320" mass="34653">MGFGNISLTRFILLALALVASGCTRDAGSLLNPKGSIAADQLGLLYQVTAVTMIAVLPVLIFVPLMLWRYRYNNRAAKYEPGWDESRRLDLVMWGVPFAIIAFLGVLLWRSTTLLDPYRPIEPAAAATRVQVVGLDWKWLFIYPGEGIATVGELAFPASRPLALDLTSDTVMQSFMVGALGGQIYAMPGMRTQLHLSADSPGNYTGENMQYSGEGFHTQKFRATAMTDAGFANWLDAARQVAAPLDAAAYATLSERGTKDELRAAFPTAVTQDGAVVFRLGDPGLFDTIIARYRGSVPVLPEQQPGSLSFQNTLPTGAKP</sequence>
<feature type="domain" description="Cytochrome oxidase subunit II transmembrane region profile" evidence="14">
    <location>
        <begin position="22"/>
        <end position="119"/>
    </location>
</feature>
<dbReference type="GO" id="GO:0004129">
    <property type="term" value="F:cytochrome-c oxidase activity"/>
    <property type="evidence" value="ECO:0007669"/>
    <property type="project" value="InterPro"/>
</dbReference>
<dbReference type="STRING" id="1173584.SAMN05444851_2490"/>